<evidence type="ECO:0000313" key="12">
    <source>
        <dbReference type="Proteomes" id="UP000323646"/>
    </source>
</evidence>
<dbReference type="InterPro" id="IPR025713">
    <property type="entry name" value="MotB-like_N_dom"/>
</dbReference>
<name>A0A5D6W3L0_9FIRM</name>
<dbReference type="GO" id="GO:0005886">
    <property type="term" value="C:plasma membrane"/>
    <property type="evidence" value="ECO:0007669"/>
    <property type="project" value="UniProtKB-SubCell"/>
</dbReference>
<keyword evidence="4 9" id="KW-0812">Transmembrane</keyword>
<evidence type="ECO:0000256" key="6">
    <source>
        <dbReference type="ARBA" id="ARBA00023136"/>
    </source>
</evidence>
<organism evidence="11 12">
    <name type="scientific">Selenomonas ruminis</name>
    <dbReference type="NCBI Taxonomy" id="2593411"/>
    <lineage>
        <taxon>Bacteria</taxon>
        <taxon>Bacillati</taxon>
        <taxon>Bacillota</taxon>
        <taxon>Negativicutes</taxon>
        <taxon>Selenomonadales</taxon>
        <taxon>Selenomonadaceae</taxon>
        <taxon>Selenomonas</taxon>
    </lineage>
</organism>
<dbReference type="Pfam" id="PF13677">
    <property type="entry name" value="MotB_plug"/>
    <property type="match status" value="1"/>
</dbReference>
<dbReference type="InterPro" id="IPR006665">
    <property type="entry name" value="OmpA-like"/>
</dbReference>
<comment type="similarity">
    <text evidence="2">Belongs to the MotB family.</text>
</comment>
<dbReference type="Proteomes" id="UP000323646">
    <property type="component" value="Unassembled WGS sequence"/>
</dbReference>
<feature type="compositionally biased region" description="Polar residues" evidence="8">
    <location>
        <begin position="270"/>
        <end position="293"/>
    </location>
</feature>
<dbReference type="EMBL" id="VTOY01000009">
    <property type="protein sequence ID" value="TYZ21424.1"/>
    <property type="molecule type" value="Genomic_DNA"/>
</dbReference>
<dbReference type="RefSeq" id="WP_149171933.1">
    <property type="nucleotide sequence ID" value="NZ_VTOY01000009.1"/>
</dbReference>
<keyword evidence="6 7" id="KW-0472">Membrane</keyword>
<evidence type="ECO:0000259" key="10">
    <source>
        <dbReference type="PROSITE" id="PS51123"/>
    </source>
</evidence>
<feature type="region of interest" description="Disordered" evidence="8">
    <location>
        <begin position="245"/>
        <end position="293"/>
    </location>
</feature>
<gene>
    <name evidence="11" type="ORF">FZ040_10440</name>
</gene>
<feature type="transmembrane region" description="Helical" evidence="9">
    <location>
        <begin position="20"/>
        <end position="39"/>
    </location>
</feature>
<evidence type="ECO:0000256" key="3">
    <source>
        <dbReference type="ARBA" id="ARBA00022475"/>
    </source>
</evidence>
<dbReference type="InterPro" id="IPR036737">
    <property type="entry name" value="OmpA-like_sf"/>
</dbReference>
<dbReference type="SUPFAM" id="SSF103088">
    <property type="entry name" value="OmpA-like"/>
    <property type="match status" value="1"/>
</dbReference>
<keyword evidence="3" id="KW-1003">Cell membrane</keyword>
<evidence type="ECO:0000256" key="8">
    <source>
        <dbReference type="SAM" id="MobiDB-lite"/>
    </source>
</evidence>
<keyword evidence="5 9" id="KW-1133">Transmembrane helix</keyword>
<dbReference type="CDD" id="cd07185">
    <property type="entry name" value="OmpA_C-like"/>
    <property type="match status" value="1"/>
</dbReference>
<feature type="domain" description="OmpA-like" evidence="10">
    <location>
        <begin position="123"/>
        <end position="245"/>
    </location>
</feature>
<proteinExistence type="inferred from homology"/>
<evidence type="ECO:0000256" key="2">
    <source>
        <dbReference type="ARBA" id="ARBA00008914"/>
    </source>
</evidence>
<dbReference type="PANTHER" id="PTHR30329:SF21">
    <property type="entry name" value="LIPOPROTEIN YIAD-RELATED"/>
    <property type="match status" value="1"/>
</dbReference>
<evidence type="ECO:0000256" key="7">
    <source>
        <dbReference type="PROSITE-ProRule" id="PRU00473"/>
    </source>
</evidence>
<dbReference type="InterPro" id="IPR050330">
    <property type="entry name" value="Bact_OuterMem_StrucFunc"/>
</dbReference>
<comment type="caution">
    <text evidence="11">The sequence shown here is derived from an EMBL/GenBank/DDBJ whole genome shotgun (WGS) entry which is preliminary data.</text>
</comment>
<evidence type="ECO:0000313" key="11">
    <source>
        <dbReference type="EMBL" id="TYZ21424.1"/>
    </source>
</evidence>
<keyword evidence="12" id="KW-1185">Reference proteome</keyword>
<dbReference type="PROSITE" id="PS51123">
    <property type="entry name" value="OMPA_2"/>
    <property type="match status" value="1"/>
</dbReference>
<dbReference type="PRINTS" id="PR01023">
    <property type="entry name" value="NAFLGMOTY"/>
</dbReference>
<dbReference type="OrthoDB" id="9815217at2"/>
<sequence>MARKKHAAPHEEHEGEPWLLPYSDLMTLLLALFIALFAISQTDQKKMSELSQAFSSAFNMGGPSFFNQMGPNMGRRAEMPSDEDKGNHAYLAENQQLEEIQKKMQEYIEQNKLDDQLSTELNEQGLMIRIKERALFPSGSATLAGQAQSIVPVVAGILSSVSERVVVSGHTDNVPISNSQFPSNWELSSARALNFMKALLASNSGLNPKRFSAIGYSEYRPIADNATDEGRTKNRRVEVFIARNYRFNPDEKDPSKQTSSPDTGADGMPTSGTTNNIPATNGAAGSSMSGTTY</sequence>
<evidence type="ECO:0000256" key="4">
    <source>
        <dbReference type="ARBA" id="ARBA00022692"/>
    </source>
</evidence>
<evidence type="ECO:0000256" key="5">
    <source>
        <dbReference type="ARBA" id="ARBA00022989"/>
    </source>
</evidence>
<dbReference type="Gene3D" id="3.30.1330.60">
    <property type="entry name" value="OmpA-like domain"/>
    <property type="match status" value="1"/>
</dbReference>
<evidence type="ECO:0000256" key="9">
    <source>
        <dbReference type="SAM" id="Phobius"/>
    </source>
</evidence>
<dbReference type="Pfam" id="PF00691">
    <property type="entry name" value="OmpA"/>
    <property type="match status" value="1"/>
</dbReference>
<evidence type="ECO:0000256" key="1">
    <source>
        <dbReference type="ARBA" id="ARBA00004162"/>
    </source>
</evidence>
<reference evidence="11 12" key="1">
    <citation type="submission" date="2019-08" db="EMBL/GenBank/DDBJ databases">
        <title>Selenomonas sp. mPRGC5 and Selenomonas sp. mPRGC8 isolated from ruminal fluid of dairy goat (Capra hircus).</title>
        <authorList>
            <person name="Poothong S."/>
            <person name="Nuengjamnong C."/>
            <person name="Tanasupawat S."/>
        </authorList>
    </citation>
    <scope>NUCLEOTIDE SEQUENCE [LARGE SCALE GENOMIC DNA]</scope>
    <source>
        <strain evidence="12">mPRGC5</strain>
    </source>
</reference>
<dbReference type="PANTHER" id="PTHR30329">
    <property type="entry name" value="STATOR ELEMENT OF FLAGELLAR MOTOR COMPLEX"/>
    <property type="match status" value="1"/>
</dbReference>
<protein>
    <submittedName>
        <fullName evidence="11">OmpA family protein</fullName>
    </submittedName>
</protein>
<dbReference type="AlphaFoldDB" id="A0A5D6W3L0"/>
<comment type="subcellular location">
    <subcellularLocation>
        <location evidence="1">Cell membrane</location>
        <topology evidence="1">Single-pass membrane protein</topology>
    </subcellularLocation>
</comment>
<accession>A0A5D6W3L0</accession>